<dbReference type="AlphaFoldDB" id="X1GD76"/>
<sequence length="92" mass="10808">MFKISLDKWLKEQSKKKLPKIKEVKIDSADEEPKSNEKKILIKKSPLGKLQKFKLKCQNKKCGYQKTIVKVRLTEKDEICPKCSKTMKIEKL</sequence>
<organism evidence="1">
    <name type="scientific">marine sediment metagenome</name>
    <dbReference type="NCBI Taxonomy" id="412755"/>
    <lineage>
        <taxon>unclassified sequences</taxon>
        <taxon>metagenomes</taxon>
        <taxon>ecological metagenomes</taxon>
    </lineage>
</organism>
<accession>X1GD76</accession>
<protein>
    <submittedName>
        <fullName evidence="1">Uncharacterized protein</fullName>
    </submittedName>
</protein>
<reference evidence="1" key="1">
    <citation type="journal article" date="2014" name="Front. Microbiol.">
        <title>High frequency of phylogenetically diverse reductive dehalogenase-homologous genes in deep subseafloor sedimentary metagenomes.</title>
        <authorList>
            <person name="Kawai M."/>
            <person name="Futagami T."/>
            <person name="Toyoda A."/>
            <person name="Takaki Y."/>
            <person name="Nishi S."/>
            <person name="Hori S."/>
            <person name="Arai W."/>
            <person name="Tsubouchi T."/>
            <person name="Morono Y."/>
            <person name="Uchiyama I."/>
            <person name="Ito T."/>
            <person name="Fujiyama A."/>
            <person name="Inagaki F."/>
            <person name="Takami H."/>
        </authorList>
    </citation>
    <scope>NUCLEOTIDE SEQUENCE</scope>
    <source>
        <strain evidence="1">Expedition CK06-06</strain>
    </source>
</reference>
<gene>
    <name evidence="1" type="ORF">S03H2_03651</name>
</gene>
<name>X1GD76_9ZZZZ</name>
<comment type="caution">
    <text evidence="1">The sequence shown here is derived from an EMBL/GenBank/DDBJ whole genome shotgun (WGS) entry which is preliminary data.</text>
</comment>
<evidence type="ECO:0000313" key="1">
    <source>
        <dbReference type="EMBL" id="GAH30963.1"/>
    </source>
</evidence>
<dbReference type="EMBL" id="BARU01001370">
    <property type="protein sequence ID" value="GAH30963.1"/>
    <property type="molecule type" value="Genomic_DNA"/>
</dbReference>
<proteinExistence type="predicted"/>